<dbReference type="PANTHER" id="PTHR42879">
    <property type="entry name" value="3-OXOACYL-(ACYL-CARRIER-PROTEIN) REDUCTASE"/>
    <property type="match status" value="1"/>
</dbReference>
<dbReference type="SUPFAM" id="SSF51735">
    <property type="entry name" value="NAD(P)-binding Rossmann-fold domains"/>
    <property type="match status" value="1"/>
</dbReference>
<dbReference type="OrthoDB" id="417891at2759"/>
<dbReference type="PRINTS" id="PR00081">
    <property type="entry name" value="GDHRDH"/>
</dbReference>
<dbReference type="EC" id="1.1.1.100" evidence="2"/>
<dbReference type="InterPro" id="IPR036291">
    <property type="entry name" value="NAD(P)-bd_dom_sf"/>
</dbReference>
<dbReference type="Pfam" id="PF00106">
    <property type="entry name" value="adh_short"/>
    <property type="match status" value="1"/>
</dbReference>
<protein>
    <recommendedName>
        <fullName evidence="2">3-oxoacyl-[acyl-carrier-protein] reductase</fullName>
        <ecNumber evidence="2">1.1.1.100</ecNumber>
    </recommendedName>
</protein>
<proteinExistence type="inferred from homology"/>
<comment type="similarity">
    <text evidence="1 4">Belongs to the short-chain dehydrogenases/reductases (SDR) family.</text>
</comment>
<evidence type="ECO:0000256" key="4">
    <source>
        <dbReference type="RuleBase" id="RU000363"/>
    </source>
</evidence>
<accession>A0A7I8WD53</accession>
<dbReference type="AlphaFoldDB" id="A0A7I8WD53"/>
<evidence type="ECO:0000256" key="1">
    <source>
        <dbReference type="ARBA" id="ARBA00006484"/>
    </source>
</evidence>
<gene>
    <name evidence="5" type="ORF">DGYR_LOCUS13397</name>
</gene>
<comment type="catalytic activity">
    <reaction evidence="3">
        <text>a (3R)-hydroxyacyl-[ACP] + NADP(+) = a 3-oxoacyl-[ACP] + NADPH + H(+)</text>
        <dbReference type="Rhea" id="RHEA:17397"/>
        <dbReference type="Rhea" id="RHEA-COMP:9916"/>
        <dbReference type="Rhea" id="RHEA-COMP:9945"/>
        <dbReference type="ChEBI" id="CHEBI:15378"/>
        <dbReference type="ChEBI" id="CHEBI:57783"/>
        <dbReference type="ChEBI" id="CHEBI:58349"/>
        <dbReference type="ChEBI" id="CHEBI:78776"/>
        <dbReference type="ChEBI" id="CHEBI:78827"/>
        <dbReference type="EC" id="1.1.1.100"/>
    </reaction>
</comment>
<evidence type="ECO:0000256" key="2">
    <source>
        <dbReference type="ARBA" id="ARBA00012948"/>
    </source>
</evidence>
<dbReference type="PRINTS" id="PR00080">
    <property type="entry name" value="SDRFAMILY"/>
</dbReference>
<organism evidence="5 6">
    <name type="scientific">Dimorphilus gyrociliatus</name>
    <dbReference type="NCBI Taxonomy" id="2664684"/>
    <lineage>
        <taxon>Eukaryota</taxon>
        <taxon>Metazoa</taxon>
        <taxon>Spiralia</taxon>
        <taxon>Lophotrochozoa</taxon>
        <taxon>Annelida</taxon>
        <taxon>Polychaeta</taxon>
        <taxon>Polychaeta incertae sedis</taxon>
        <taxon>Dinophilidae</taxon>
        <taxon>Dimorphilus</taxon>
    </lineage>
</organism>
<dbReference type="InterPro" id="IPR002347">
    <property type="entry name" value="SDR_fam"/>
</dbReference>
<dbReference type="PANTHER" id="PTHR42879:SF2">
    <property type="entry name" value="3-OXOACYL-[ACYL-CARRIER-PROTEIN] REDUCTASE FABG"/>
    <property type="match status" value="1"/>
</dbReference>
<reference evidence="5 6" key="1">
    <citation type="submission" date="2020-08" db="EMBL/GenBank/DDBJ databases">
        <authorList>
            <person name="Hejnol A."/>
        </authorList>
    </citation>
    <scope>NUCLEOTIDE SEQUENCE [LARGE SCALE GENOMIC DNA]</scope>
</reference>
<name>A0A7I8WD53_9ANNE</name>
<keyword evidence="6" id="KW-1185">Reference proteome</keyword>
<dbReference type="FunFam" id="3.40.50.720:FF:000084">
    <property type="entry name" value="Short-chain dehydrogenase reductase"/>
    <property type="match status" value="1"/>
</dbReference>
<evidence type="ECO:0000256" key="3">
    <source>
        <dbReference type="ARBA" id="ARBA00048508"/>
    </source>
</evidence>
<dbReference type="Gene3D" id="3.40.50.720">
    <property type="entry name" value="NAD(P)-binding Rossmann-like Domain"/>
    <property type="match status" value="1"/>
</dbReference>
<dbReference type="InterPro" id="IPR050259">
    <property type="entry name" value="SDR"/>
</dbReference>
<dbReference type="Proteomes" id="UP000549394">
    <property type="component" value="Unassembled WGS sequence"/>
</dbReference>
<sequence>MELTQKYLQGKYALITGSTSGIGLAIAKSLAVKGCNVILNGFGSEEEIDKIKETIQSDYDVTVHYCYCDLAKAEDIDNLVQEVFSLCPTLDILVNNAGFQKSAEIEDLTIENWQKNIDVMLTAPFKLIKAFLPKMRDEEFGRIINVSSILGSLGSTGEAAYCSVKHGIIGLTKAVALEVAEANITCNVICPGAVKTPLFMTYIKVMSETSGIREKKILHEAMDKFPSKDWVPVESISEMIAFLCSHSARGTNGSTLVIDAATSID</sequence>
<dbReference type="GO" id="GO:0004316">
    <property type="term" value="F:3-oxoacyl-[acyl-carrier-protein] reductase (NADPH) activity"/>
    <property type="evidence" value="ECO:0007669"/>
    <property type="project" value="UniProtKB-EC"/>
</dbReference>
<dbReference type="EMBL" id="CAJFCJ010000032">
    <property type="protein sequence ID" value="CAD5126123.1"/>
    <property type="molecule type" value="Genomic_DNA"/>
</dbReference>
<evidence type="ECO:0000313" key="6">
    <source>
        <dbReference type="Proteomes" id="UP000549394"/>
    </source>
</evidence>
<evidence type="ECO:0000313" key="5">
    <source>
        <dbReference type="EMBL" id="CAD5126123.1"/>
    </source>
</evidence>
<comment type="caution">
    <text evidence="5">The sequence shown here is derived from an EMBL/GenBank/DDBJ whole genome shotgun (WGS) entry which is preliminary data.</text>
</comment>